<protein>
    <submittedName>
        <fullName evidence="8">Radical SAM peptide maturase, CXXX-repeat target family</fullName>
    </submittedName>
</protein>
<dbReference type="PROSITE" id="PS01305">
    <property type="entry name" value="MOAA_NIFB_PQQE"/>
    <property type="match status" value="1"/>
</dbReference>
<evidence type="ECO:0000256" key="5">
    <source>
        <dbReference type="ARBA" id="ARBA00023004"/>
    </source>
</evidence>
<dbReference type="NCBIfam" id="TIGR04115">
    <property type="entry name" value="rSAM_Cxxx_rpt"/>
    <property type="match status" value="1"/>
</dbReference>
<organism evidence="8">
    <name type="scientific">Caudovirales sp. ctFWA4</name>
    <dbReference type="NCBI Taxonomy" id="2827628"/>
    <lineage>
        <taxon>Viruses</taxon>
        <taxon>Duplodnaviria</taxon>
        <taxon>Heunggongvirae</taxon>
        <taxon>Uroviricota</taxon>
        <taxon>Caudoviricetes</taxon>
    </lineage>
</organism>
<keyword evidence="4" id="KW-0479">Metal-binding</keyword>
<dbReference type="Pfam" id="PF04055">
    <property type="entry name" value="Radical_SAM"/>
    <property type="match status" value="1"/>
</dbReference>
<dbReference type="GO" id="GO:0016491">
    <property type="term" value="F:oxidoreductase activity"/>
    <property type="evidence" value="ECO:0007669"/>
    <property type="project" value="InterPro"/>
</dbReference>
<evidence type="ECO:0000313" key="8">
    <source>
        <dbReference type="EMBL" id="DAD69896.1"/>
    </source>
</evidence>
<dbReference type="GO" id="GO:0046872">
    <property type="term" value="F:metal ion binding"/>
    <property type="evidence" value="ECO:0007669"/>
    <property type="project" value="UniProtKB-KW"/>
</dbReference>
<dbReference type="SFLD" id="SFLDS00029">
    <property type="entry name" value="Radical_SAM"/>
    <property type="match status" value="1"/>
</dbReference>
<dbReference type="SFLD" id="SFLDG01386">
    <property type="entry name" value="main_SPASM_domain-containing"/>
    <property type="match status" value="1"/>
</dbReference>
<dbReference type="SFLD" id="SFLDG01067">
    <property type="entry name" value="SPASM/twitch_domain_containing"/>
    <property type="match status" value="1"/>
</dbReference>
<reference evidence="8" key="1">
    <citation type="journal article" date="2021" name="Proc. Natl. Acad. Sci. U.S.A.">
        <title>A Catalog of Tens of Thousands of Viruses from Human Metagenomes Reveals Hidden Associations with Chronic Diseases.</title>
        <authorList>
            <person name="Tisza M.J."/>
            <person name="Buck C.B."/>
        </authorList>
    </citation>
    <scope>NUCLEOTIDE SEQUENCE</scope>
    <source>
        <strain evidence="8">CtFWA4</strain>
    </source>
</reference>
<dbReference type="InterPro" id="IPR023867">
    <property type="entry name" value="Sulphatase_maturase_rSAM"/>
</dbReference>
<evidence type="ECO:0000256" key="6">
    <source>
        <dbReference type="ARBA" id="ARBA00023014"/>
    </source>
</evidence>
<dbReference type="InterPro" id="IPR026412">
    <property type="entry name" value="rSAM_Cxxx_rpt"/>
</dbReference>
<feature type="domain" description="Radical SAM core" evidence="7">
    <location>
        <begin position="37"/>
        <end position="189"/>
    </location>
</feature>
<dbReference type="GO" id="GO:0051539">
    <property type="term" value="F:4 iron, 4 sulfur cluster binding"/>
    <property type="evidence" value="ECO:0007669"/>
    <property type="project" value="UniProtKB-KW"/>
</dbReference>
<dbReference type="PANTHER" id="PTHR43273:SF8">
    <property type="entry name" value="RADICAL SAM DOMAIN PROTEIN"/>
    <property type="match status" value="1"/>
</dbReference>
<name>A0A8S5LJ87_9CAUD</name>
<evidence type="ECO:0000256" key="1">
    <source>
        <dbReference type="ARBA" id="ARBA00001966"/>
    </source>
</evidence>
<evidence type="ECO:0000256" key="4">
    <source>
        <dbReference type="ARBA" id="ARBA00022723"/>
    </source>
</evidence>
<dbReference type="CDD" id="cd01335">
    <property type="entry name" value="Radical_SAM"/>
    <property type="match status" value="1"/>
</dbReference>
<dbReference type="InterPro" id="IPR058240">
    <property type="entry name" value="rSAM_sf"/>
</dbReference>
<evidence type="ECO:0000256" key="3">
    <source>
        <dbReference type="ARBA" id="ARBA00022691"/>
    </source>
</evidence>
<keyword evidence="6" id="KW-0411">Iron-sulfur</keyword>
<comment type="cofactor">
    <cofactor evidence="1">
        <name>[4Fe-4S] cluster</name>
        <dbReference type="ChEBI" id="CHEBI:49883"/>
    </cofactor>
</comment>
<dbReference type="SFLD" id="SFLDG01384">
    <property type="entry name" value="thioether_bond_formation_requi"/>
    <property type="match status" value="1"/>
</dbReference>
<dbReference type="EMBL" id="BK015858">
    <property type="protein sequence ID" value="DAD69896.1"/>
    <property type="molecule type" value="Genomic_DNA"/>
</dbReference>
<dbReference type="InterPro" id="IPR007197">
    <property type="entry name" value="rSAM"/>
</dbReference>
<dbReference type="InterPro" id="IPR000385">
    <property type="entry name" value="MoaA_NifB_PqqE_Fe-S-bd_CS"/>
</dbReference>
<dbReference type="PANTHER" id="PTHR43273">
    <property type="entry name" value="ANAEROBIC SULFATASE-MATURATING ENZYME HOMOLOG ASLB-RELATED"/>
    <property type="match status" value="1"/>
</dbReference>
<keyword evidence="5" id="KW-0408">Iron</keyword>
<proteinExistence type="predicted"/>
<keyword evidence="3" id="KW-0949">S-adenosyl-L-methionine</keyword>
<dbReference type="InterPro" id="IPR013785">
    <property type="entry name" value="Aldolase_TIM"/>
</dbReference>
<keyword evidence="2" id="KW-0004">4Fe-4S</keyword>
<evidence type="ECO:0000256" key="2">
    <source>
        <dbReference type="ARBA" id="ARBA00022485"/>
    </source>
</evidence>
<dbReference type="Gene3D" id="3.20.20.70">
    <property type="entry name" value="Aldolase class I"/>
    <property type="match status" value="1"/>
</dbReference>
<accession>A0A8S5LJ87</accession>
<dbReference type="SUPFAM" id="SSF102114">
    <property type="entry name" value="Radical SAM enzymes"/>
    <property type="match status" value="1"/>
</dbReference>
<evidence type="ECO:0000259" key="7">
    <source>
        <dbReference type="Pfam" id="PF04055"/>
    </source>
</evidence>
<sequence length="438" mass="49233">MTRPQETFTDMLARLFPMPGIQLGINSPHSKCITFQVTEDCNLRCSYCYQGCKTHRKMSLETAKAAVDMLLAADERTNQYITSTEVAGVVLDFIGGEPLLEVELIDQILDYFVAQTFRLHHPWATRWKASMSTNGTLYFRPEVQRFLDKWAKHLSLSISIDGDKQLHDSCRVFPDGSGSYDLAIAAAKDYMTKGNALGSKMTIAPGNVDYLYHAVIGLLDAGYRAINLNCVYEKGWTLDNAATLYTQLKRLADFVLLSDEQPYLSIFSESIGHPLPEDDNQNWCGGTGLMLAVDCDGLFFPCLRYMGTSLGHEQRPYTIGDLEHGINVLPEHRARVAEMAAVTRRSQSTDECFACPIASGCSWCSAYNYQCTGTPDKRVTYICPMHKARVLANAYYWNNLYRKRGDTARYRLDIPDAWALEIIPYAELSMLKSISKEG</sequence>